<organism evidence="2 3">
    <name type="scientific">Candidatus Proximibacter danicus</name>
    <dbReference type="NCBI Taxonomy" id="2954365"/>
    <lineage>
        <taxon>Bacteria</taxon>
        <taxon>Pseudomonadati</taxon>
        <taxon>Pseudomonadota</taxon>
        <taxon>Betaproteobacteria</taxon>
        <taxon>Candidatus Proximibacter</taxon>
    </lineage>
</organism>
<dbReference type="Proteomes" id="UP000886689">
    <property type="component" value="Unassembled WGS sequence"/>
</dbReference>
<dbReference type="Pfam" id="PF13332">
    <property type="entry name" value="Fil_haemagg_2"/>
    <property type="match status" value="3"/>
</dbReference>
<sequence>MVETFLKRQSEIWGVAQFSFHLTGTVNNDKSEIMAGGNILLDMAGYTATSLQGQTQKSETGYTSLYYRKKCKWYEFCSYKNHRTTNSPYNDGPYTLATFDVAVAKMTANQAIAGTATQISNLSVGAVNQGAAGANGVTAAVGSGSNVARITEVNTPATAGGPAGVVATVNAPGALPNNSPYHNNPNPTGRYLIETDPRFASYRQWISSDYMLAQLSLDPATTQKRLGDGFYEQRLITEQIAQLTGRRFLTGYANEEAQYLALMNAGITVAQAWNLIPGVALSADQMAQLTTDMVWLVEKEVTLSDGSTQKVLTPQLYARVQPGDLDASGGLLAANSINLDVSGDLTNMGTLAGRQLVSLTADNIKNLAGRISGEQVALTARSNLDNIGGSIEADNALQATAGRKLTVASVTESHTGGNAHASLQSTAITRLASLHVKNPGGTLQLEAGGDIALLAAHLINTAPTAAGPASPASRTTLIAGNDIQLATVTESTASGLMLDGNNYRRQGEMHETGSVIESSGDIRLQAGQSVSARAASVTSNEGALVVTAGKDITIEAGEASQHSEAASRTTKSGFLSSKTTTTRDTRSDTTAIASTFSGDSTTLIADRDIAIKGSNVVATNDTTLIATRNLNIEAAAESHNETHYSKTKQSGLFSSGGVGFTIGSKQQSTDQKTDATLAARSTVGSTDGNVLLLAGETYKQVGSDVIAPKGDIDIAAKTVDIKEARETSRTTTETKSKQSGFTVAFSNPVITAIQTAQQMSEAAKDTSDPRMKALAAASTGLAGYNAYAALEAGQGKTVALADGTVKDNQIPVLNDKGEVADYRDTNVADKMGGVGINLSIGGSKSQSKSTQTSDTAAVSNLTAGRDIRIEASGDGEQSDILLQGTKATAARNLTLTAEDEIRLLAARNTADQHSTNQNSSTSVGIGFMVGGTQNGFTIQAGVSGGKGKADGQDVSHSNTHVTAGDTLTLKSGGDTTMKGAVAKGEQVKADIGGDLAIESLQDTSTYDSKQKSLGVSVSLCIPPLCVGATPVSGSVSASNSRIESDYTSVTEQSAIRAGGKGFDVDVKGDTDLKGSAITSAQKAIDDNKNRLSTATLTTSDIANHASASASSSGFNLSSDMLLNFT</sequence>
<proteinExistence type="predicted"/>
<feature type="region of interest" description="Disordered" evidence="1">
    <location>
        <begin position="557"/>
        <end position="586"/>
    </location>
</feature>
<accession>A0A9D7PU88</accession>
<dbReference type="InterPro" id="IPR025157">
    <property type="entry name" value="Hemagglutinin_rpt"/>
</dbReference>
<gene>
    <name evidence="2" type="ORF">IPL58_16625</name>
</gene>
<name>A0A9D7PU88_9PROT</name>
<feature type="region of interest" description="Disordered" evidence="1">
    <location>
        <begin position="947"/>
        <end position="967"/>
    </location>
</feature>
<evidence type="ECO:0000313" key="2">
    <source>
        <dbReference type="EMBL" id="MBK8525509.1"/>
    </source>
</evidence>
<dbReference type="AlphaFoldDB" id="A0A9D7PU88"/>
<dbReference type="EMBL" id="JADJUC010000031">
    <property type="protein sequence ID" value="MBK8525509.1"/>
    <property type="molecule type" value="Genomic_DNA"/>
</dbReference>
<feature type="compositionally biased region" description="Polar residues" evidence="1">
    <location>
        <begin position="560"/>
        <end position="575"/>
    </location>
</feature>
<evidence type="ECO:0000313" key="3">
    <source>
        <dbReference type="Proteomes" id="UP000886689"/>
    </source>
</evidence>
<protein>
    <submittedName>
        <fullName evidence="2">Hemagglutinin repeat-containing protein</fullName>
    </submittedName>
</protein>
<reference evidence="2" key="1">
    <citation type="submission" date="2020-10" db="EMBL/GenBank/DDBJ databases">
        <title>Connecting structure to function with the recovery of over 1000 high-quality activated sludge metagenome-assembled genomes encoding full-length rRNA genes using long-read sequencing.</title>
        <authorList>
            <person name="Singleton C.M."/>
            <person name="Petriglieri F."/>
            <person name="Kristensen J.M."/>
            <person name="Kirkegaard R.H."/>
            <person name="Michaelsen T.Y."/>
            <person name="Andersen M.H."/>
            <person name="Karst S.M."/>
            <person name="Dueholm M.S."/>
            <person name="Nielsen P.H."/>
            <person name="Albertsen M."/>
        </authorList>
    </citation>
    <scope>NUCLEOTIDE SEQUENCE</scope>
    <source>
        <strain evidence="2">Hirt_18-Q3-R61-65_BATAC.395</strain>
    </source>
</reference>
<dbReference type="GO" id="GO:0003824">
    <property type="term" value="F:catalytic activity"/>
    <property type="evidence" value="ECO:0007669"/>
    <property type="project" value="UniProtKB-ARBA"/>
</dbReference>
<comment type="caution">
    <text evidence="2">The sequence shown here is derived from an EMBL/GenBank/DDBJ whole genome shotgun (WGS) entry which is preliminary data.</text>
</comment>
<evidence type="ECO:0000256" key="1">
    <source>
        <dbReference type="SAM" id="MobiDB-lite"/>
    </source>
</evidence>